<gene>
    <name evidence="2" type="ORF">GBAR_LOCUS24641</name>
</gene>
<comment type="caution">
    <text evidence="2">The sequence shown here is derived from an EMBL/GenBank/DDBJ whole genome shotgun (WGS) entry which is preliminary data.</text>
</comment>
<evidence type="ECO:0000313" key="2">
    <source>
        <dbReference type="EMBL" id="CAI8044435.1"/>
    </source>
</evidence>
<dbReference type="AlphaFoldDB" id="A0AA35TA00"/>
<name>A0AA35TA00_GEOBA</name>
<evidence type="ECO:0000313" key="3">
    <source>
        <dbReference type="Proteomes" id="UP001174909"/>
    </source>
</evidence>
<sequence>MWPFVASPCGMKQEGMWMPKQTVRIYQTSSKNSGGRKFRGRSRSPDVYSKRSSINRPVLRLQVKPETLTRQGIQTTNGVSEFRRSTLRKLAQSGVPYENLLSAPVNGCRAHTPPPVLRHNLNPPTSLPPHTLPTPSLPLPNLPRRSHSLDALDSMIIIQYVENDSDLADGDSDSHLARLSYARMKEVKREEEHFGNITISRNGSPPIVTPSTSLGMINGLMNGCSQFRRCRSTDALSRFHSSKGWKTFQSASSEDEDGGGMEWSLGESIMKAMSQHGLTLFNIDNPTSASEHEVNKAWPQLRDKMKMWKSQHSLDKLESSSASEDTIFRPHPITITAH</sequence>
<feature type="region of interest" description="Disordered" evidence="1">
    <location>
        <begin position="28"/>
        <end position="51"/>
    </location>
</feature>
<keyword evidence="3" id="KW-1185">Reference proteome</keyword>
<reference evidence="2" key="1">
    <citation type="submission" date="2023-03" db="EMBL/GenBank/DDBJ databases">
        <authorList>
            <person name="Steffen K."/>
            <person name="Cardenas P."/>
        </authorList>
    </citation>
    <scope>NUCLEOTIDE SEQUENCE</scope>
</reference>
<evidence type="ECO:0000256" key="1">
    <source>
        <dbReference type="SAM" id="MobiDB-lite"/>
    </source>
</evidence>
<dbReference type="Proteomes" id="UP001174909">
    <property type="component" value="Unassembled WGS sequence"/>
</dbReference>
<organism evidence="2 3">
    <name type="scientific">Geodia barretti</name>
    <name type="common">Barrett's horny sponge</name>
    <dbReference type="NCBI Taxonomy" id="519541"/>
    <lineage>
        <taxon>Eukaryota</taxon>
        <taxon>Metazoa</taxon>
        <taxon>Porifera</taxon>
        <taxon>Demospongiae</taxon>
        <taxon>Heteroscleromorpha</taxon>
        <taxon>Tetractinellida</taxon>
        <taxon>Astrophorina</taxon>
        <taxon>Geodiidae</taxon>
        <taxon>Geodia</taxon>
    </lineage>
</organism>
<accession>A0AA35TA00</accession>
<protein>
    <submittedName>
        <fullName evidence="2">Uncharacterized protein</fullName>
    </submittedName>
</protein>
<dbReference type="EMBL" id="CASHTH010003393">
    <property type="protein sequence ID" value="CAI8044435.1"/>
    <property type="molecule type" value="Genomic_DNA"/>
</dbReference>
<proteinExistence type="predicted"/>